<dbReference type="Proteomes" id="UP000320672">
    <property type="component" value="Chromosome"/>
</dbReference>
<dbReference type="GO" id="GO:0046917">
    <property type="term" value="F:triphosphoribosyl-dephospho-CoA synthase activity"/>
    <property type="evidence" value="ECO:0007669"/>
    <property type="project" value="InterPro"/>
</dbReference>
<evidence type="ECO:0000313" key="1">
    <source>
        <dbReference type="EMBL" id="QDS96463.1"/>
    </source>
</evidence>
<dbReference type="EMBL" id="CP036262">
    <property type="protein sequence ID" value="QDS96463.1"/>
    <property type="molecule type" value="Genomic_DNA"/>
</dbReference>
<dbReference type="PANTHER" id="PTHR42280">
    <property type="entry name" value="CITG FAMILY PROTEIN"/>
    <property type="match status" value="1"/>
</dbReference>
<organism evidence="1 2">
    <name type="scientific">Roseimaritima multifibrata</name>
    <dbReference type="NCBI Taxonomy" id="1930274"/>
    <lineage>
        <taxon>Bacteria</taxon>
        <taxon>Pseudomonadati</taxon>
        <taxon>Planctomycetota</taxon>
        <taxon>Planctomycetia</taxon>
        <taxon>Pirellulales</taxon>
        <taxon>Pirellulaceae</taxon>
        <taxon>Roseimaritima</taxon>
    </lineage>
</organism>
<accession>A0A517MNK1</accession>
<dbReference type="InterPro" id="IPR002736">
    <property type="entry name" value="CitG"/>
</dbReference>
<dbReference type="PANTHER" id="PTHR42280:SF1">
    <property type="entry name" value="CITG FAMILY PROTEIN"/>
    <property type="match status" value="1"/>
</dbReference>
<protein>
    <submittedName>
        <fullName evidence="1">ATP:dephospho-CoA triphosphoribosyl transferase</fullName>
    </submittedName>
</protein>
<keyword evidence="1" id="KW-0808">Transferase</keyword>
<reference evidence="1 2" key="1">
    <citation type="submission" date="2019-02" db="EMBL/GenBank/DDBJ databases">
        <title>Deep-cultivation of Planctomycetes and their phenomic and genomic characterization uncovers novel biology.</title>
        <authorList>
            <person name="Wiegand S."/>
            <person name="Jogler M."/>
            <person name="Boedeker C."/>
            <person name="Pinto D."/>
            <person name="Vollmers J."/>
            <person name="Rivas-Marin E."/>
            <person name="Kohn T."/>
            <person name="Peeters S.H."/>
            <person name="Heuer A."/>
            <person name="Rast P."/>
            <person name="Oberbeckmann S."/>
            <person name="Bunk B."/>
            <person name="Jeske O."/>
            <person name="Meyerdierks A."/>
            <person name="Storesund J.E."/>
            <person name="Kallscheuer N."/>
            <person name="Luecker S."/>
            <person name="Lage O.M."/>
            <person name="Pohl T."/>
            <person name="Merkel B.J."/>
            <person name="Hornburger P."/>
            <person name="Mueller R.-W."/>
            <person name="Bruemmer F."/>
            <person name="Labrenz M."/>
            <person name="Spormann A.M."/>
            <person name="Op den Camp H."/>
            <person name="Overmann J."/>
            <person name="Amann R."/>
            <person name="Jetten M.S.M."/>
            <person name="Mascher T."/>
            <person name="Medema M.H."/>
            <person name="Devos D.P."/>
            <person name="Kaster A.-K."/>
            <person name="Ovreas L."/>
            <person name="Rohde M."/>
            <person name="Galperin M.Y."/>
            <person name="Jogler C."/>
        </authorList>
    </citation>
    <scope>NUCLEOTIDE SEQUENCE [LARGE SCALE GENOMIC DNA]</scope>
    <source>
        <strain evidence="1 2">FF011L</strain>
    </source>
</reference>
<dbReference type="Gene3D" id="1.10.4200.10">
    <property type="entry name" value="Triphosphoribosyl-dephospho-CoA protein"/>
    <property type="match status" value="1"/>
</dbReference>
<dbReference type="GO" id="GO:0005524">
    <property type="term" value="F:ATP binding"/>
    <property type="evidence" value="ECO:0007669"/>
    <property type="project" value="InterPro"/>
</dbReference>
<gene>
    <name evidence="1" type="ORF">FF011L_52740</name>
</gene>
<name>A0A517MNK1_9BACT</name>
<evidence type="ECO:0000313" key="2">
    <source>
        <dbReference type="Proteomes" id="UP000320672"/>
    </source>
</evidence>
<proteinExistence type="predicted"/>
<dbReference type="Pfam" id="PF01874">
    <property type="entry name" value="CitG"/>
    <property type="match status" value="1"/>
</dbReference>
<dbReference type="KEGG" id="rml:FF011L_52740"/>
<keyword evidence="2" id="KW-1185">Reference proteome</keyword>
<dbReference type="OrthoDB" id="8525901at2"/>
<dbReference type="RefSeq" id="WP_145354606.1">
    <property type="nucleotide sequence ID" value="NZ_CP036262.1"/>
</dbReference>
<dbReference type="AlphaFoldDB" id="A0A517MNK1"/>
<sequence>MSDPLNALRSSIHSDADRVRWACILEATAPKAGNVYPGVGFSDLQYADFVAAADAIAPCFANGEPSSERSLLRCGKLILNAVTATQLACNTNVNLGIILLLAPLSIARQTFSQIEEIPAGQLQVSVAQVLQDLNTADTADVYAAIQLAKPGGMDDRRMQASESMDVRHARAASKEMPDLLTAMRSAADRDRIALQYADGFEDILSDKLVGTLDRSIRKCGDILCGIQRAQIEILAEQPDSLIARKAGQEIAREAQQRAGDVIDKNHSPKAWQSFDQWLRADGNQRNPGTTADLLAAALWVLL</sequence>